<name>A0A1C0TQX8_9GAMM</name>
<dbReference type="SUPFAM" id="SSF53850">
    <property type="entry name" value="Periplasmic binding protein-like II"/>
    <property type="match status" value="1"/>
</dbReference>
<accession>A0A1C0TQX8</accession>
<evidence type="ECO:0000256" key="1">
    <source>
        <dbReference type="ARBA" id="ARBA00004418"/>
    </source>
</evidence>
<dbReference type="AlphaFoldDB" id="A0A1C0TQX8"/>
<dbReference type="RefSeq" id="WP_065790728.1">
    <property type="nucleotide sequence ID" value="NZ_MAUJ01000003.1"/>
</dbReference>
<evidence type="ECO:0008006" key="5">
    <source>
        <dbReference type="Google" id="ProtNLM"/>
    </source>
</evidence>
<sequence length="412" mass="45758">MSKYLYLLITVLLWPSFTFAKQQLDLYTWRQQERLLWEKINQRNLIDGIHVNVKVIDYDTYQAHVQLAIQNQRVDLFQWSPGPAALAPLIEFGLVAPQTKTLPTINSNALPAATGADNKLYGVPFAMQLEGILVNQKLLTKHNLASQPQNLLQLERLFTHLLDKGITPLQMASDQWYLSQVVAEVMTAGLLKASHAQALIQGEACFTSNEYVTVLKTLQDWHSRGFINQDVLTQDYHGMGTSKALGNSALALDGGWRAGPNSVFYQVDKSYQVEFWPVPGASGKFYGFADGTYQANALGSHAVLAQKVLDFTTTKAFANLFANTLNEVPAYAGHVQINSQNVRKQARLLNEQSYSASLFTATSLNQGSPNYQQLVTEAIKQVFKGASAHSAALHIQKGLNSWQYIGVKHCQV</sequence>
<comment type="subcellular location">
    <subcellularLocation>
        <location evidence="1">Periplasm</location>
    </subcellularLocation>
</comment>
<evidence type="ECO:0000256" key="2">
    <source>
        <dbReference type="ARBA" id="ARBA00008520"/>
    </source>
</evidence>
<reference evidence="4" key="1">
    <citation type="submission" date="2016-07" db="EMBL/GenBank/DDBJ databases">
        <authorList>
            <person name="Florea S."/>
            <person name="Webb J.S."/>
            <person name="Jaromczyk J."/>
            <person name="Schardl C.L."/>
        </authorList>
    </citation>
    <scope>NUCLEOTIDE SEQUENCE [LARGE SCALE GENOMIC DNA]</scope>
    <source>
        <strain evidence="4">IPB1</strain>
    </source>
</reference>
<comment type="caution">
    <text evidence="3">The sequence shown here is derived from an EMBL/GenBank/DDBJ whole genome shotgun (WGS) entry which is preliminary data.</text>
</comment>
<dbReference type="InterPro" id="IPR050490">
    <property type="entry name" value="Bact_solute-bd_prot1"/>
</dbReference>
<dbReference type="Gene3D" id="3.40.190.10">
    <property type="entry name" value="Periplasmic binding protein-like II"/>
    <property type="match status" value="2"/>
</dbReference>
<gene>
    <name evidence="3" type="ORF">A7985_12135</name>
</gene>
<evidence type="ECO:0000313" key="4">
    <source>
        <dbReference type="Proteomes" id="UP000093366"/>
    </source>
</evidence>
<dbReference type="PANTHER" id="PTHR43649">
    <property type="entry name" value="ARABINOSE-BINDING PROTEIN-RELATED"/>
    <property type="match status" value="1"/>
</dbReference>
<proteinExistence type="inferred from homology"/>
<evidence type="ECO:0000313" key="3">
    <source>
        <dbReference type="EMBL" id="OCQ21362.1"/>
    </source>
</evidence>
<dbReference type="EMBL" id="MAUJ01000003">
    <property type="protein sequence ID" value="OCQ21362.1"/>
    <property type="molecule type" value="Genomic_DNA"/>
</dbReference>
<comment type="similarity">
    <text evidence="2">Belongs to the bacterial solute-binding protein 1 family.</text>
</comment>
<organism evidence="3 4">
    <name type="scientific">Pseudoalteromonas luteoviolacea</name>
    <dbReference type="NCBI Taxonomy" id="43657"/>
    <lineage>
        <taxon>Bacteria</taxon>
        <taxon>Pseudomonadati</taxon>
        <taxon>Pseudomonadota</taxon>
        <taxon>Gammaproteobacteria</taxon>
        <taxon>Alteromonadales</taxon>
        <taxon>Pseudoalteromonadaceae</taxon>
        <taxon>Pseudoalteromonas</taxon>
    </lineage>
</organism>
<dbReference type="Proteomes" id="UP000093366">
    <property type="component" value="Unassembled WGS sequence"/>
</dbReference>
<protein>
    <recommendedName>
        <fullName evidence="5">Sugar ABC transporter substrate-binding protein</fullName>
    </recommendedName>
</protein>
<dbReference type="Pfam" id="PF13416">
    <property type="entry name" value="SBP_bac_8"/>
    <property type="match status" value="1"/>
</dbReference>
<dbReference type="GO" id="GO:0042597">
    <property type="term" value="C:periplasmic space"/>
    <property type="evidence" value="ECO:0007669"/>
    <property type="project" value="UniProtKB-SubCell"/>
</dbReference>
<dbReference type="OrthoDB" id="6189216at2"/>
<dbReference type="InterPro" id="IPR006059">
    <property type="entry name" value="SBP"/>
</dbReference>